<dbReference type="Proteomes" id="UP001586593">
    <property type="component" value="Unassembled WGS sequence"/>
</dbReference>
<comment type="caution">
    <text evidence="1">The sequence shown here is derived from an EMBL/GenBank/DDBJ whole genome shotgun (WGS) entry which is preliminary data.</text>
</comment>
<dbReference type="EMBL" id="JAZHXJ010000059">
    <property type="protein sequence ID" value="KAL1878038.1"/>
    <property type="molecule type" value="Genomic_DNA"/>
</dbReference>
<evidence type="ECO:0000313" key="2">
    <source>
        <dbReference type="Proteomes" id="UP001586593"/>
    </source>
</evidence>
<keyword evidence="2" id="KW-1185">Reference proteome</keyword>
<accession>A0ABR3XQZ9</accession>
<proteinExistence type="predicted"/>
<gene>
    <name evidence="1" type="ORF">VTK73DRAFT_8262</name>
</gene>
<evidence type="ECO:0000313" key="1">
    <source>
        <dbReference type="EMBL" id="KAL1878038.1"/>
    </source>
</evidence>
<organism evidence="1 2">
    <name type="scientific">Phialemonium thermophilum</name>
    <dbReference type="NCBI Taxonomy" id="223376"/>
    <lineage>
        <taxon>Eukaryota</taxon>
        <taxon>Fungi</taxon>
        <taxon>Dikarya</taxon>
        <taxon>Ascomycota</taxon>
        <taxon>Pezizomycotina</taxon>
        <taxon>Sordariomycetes</taxon>
        <taxon>Sordariomycetidae</taxon>
        <taxon>Cephalothecales</taxon>
        <taxon>Cephalothecaceae</taxon>
        <taxon>Phialemonium</taxon>
    </lineage>
</organism>
<name>A0ABR3XQZ9_9PEZI</name>
<reference evidence="1 2" key="1">
    <citation type="journal article" date="2024" name="Commun. Biol.">
        <title>Comparative genomic analysis of thermophilic fungi reveals convergent evolutionary adaptations and gene losses.</title>
        <authorList>
            <person name="Steindorff A.S."/>
            <person name="Aguilar-Pontes M.V."/>
            <person name="Robinson A.J."/>
            <person name="Andreopoulos B."/>
            <person name="LaButti K."/>
            <person name="Kuo A."/>
            <person name="Mondo S."/>
            <person name="Riley R."/>
            <person name="Otillar R."/>
            <person name="Haridas S."/>
            <person name="Lipzen A."/>
            <person name="Grimwood J."/>
            <person name="Schmutz J."/>
            <person name="Clum A."/>
            <person name="Reid I.D."/>
            <person name="Moisan M.C."/>
            <person name="Butler G."/>
            <person name="Nguyen T.T.M."/>
            <person name="Dewar K."/>
            <person name="Conant G."/>
            <person name="Drula E."/>
            <person name="Henrissat B."/>
            <person name="Hansel C."/>
            <person name="Singer S."/>
            <person name="Hutchinson M.I."/>
            <person name="de Vries R.P."/>
            <person name="Natvig D.O."/>
            <person name="Powell A.J."/>
            <person name="Tsang A."/>
            <person name="Grigoriev I.V."/>
        </authorList>
    </citation>
    <scope>NUCLEOTIDE SEQUENCE [LARGE SCALE GENOMIC DNA]</scope>
    <source>
        <strain evidence="1 2">ATCC 24622</strain>
    </source>
</reference>
<protein>
    <submittedName>
        <fullName evidence="1">Uncharacterized protein</fullName>
    </submittedName>
</protein>
<sequence>MSSSSALKRTLVQVGKVSLNHVRESNRGTGDMWLAAIDVAQQKVIQDHPSVTGMEIAGAAAHQSHNVKTHSNVLSVKFYSEEQRVVSGHIHINGRIDYSRERRKAKKSSGSNQGWQPIREEVDFQTWTIYDPEKKKNRKVMQDGDWLYIEKGGIKVWF</sequence>